<dbReference type="PANTHER" id="PTHR32322:SF18">
    <property type="entry name" value="S-ADENOSYLMETHIONINE_S-ADENOSYLHOMOCYSTEINE TRANSPORTER"/>
    <property type="match status" value="1"/>
</dbReference>
<name>A0A6M0R8A7_9CLOT</name>
<feature type="transmembrane region" description="Helical" evidence="7">
    <location>
        <begin position="250"/>
        <end position="273"/>
    </location>
</feature>
<feature type="transmembrane region" description="Helical" evidence="7">
    <location>
        <begin position="279"/>
        <end position="296"/>
    </location>
</feature>
<evidence type="ECO:0000256" key="5">
    <source>
        <dbReference type="ARBA" id="ARBA00022989"/>
    </source>
</evidence>
<keyword evidence="5 7" id="KW-1133">Transmembrane helix</keyword>
<dbReference type="Pfam" id="PF00892">
    <property type="entry name" value="EamA"/>
    <property type="match status" value="2"/>
</dbReference>
<proteinExistence type="inferred from homology"/>
<dbReference type="RefSeq" id="WP_163248876.1">
    <property type="nucleotide sequence ID" value="NZ_SXDP01000002.1"/>
</dbReference>
<comment type="caution">
    <text evidence="9">The sequence shown here is derived from an EMBL/GenBank/DDBJ whole genome shotgun (WGS) entry which is preliminary data.</text>
</comment>
<feature type="transmembrane region" description="Helical" evidence="7">
    <location>
        <begin position="159"/>
        <end position="177"/>
    </location>
</feature>
<organism evidence="9 10">
    <name type="scientific">Clostridium niameyense</name>
    <dbReference type="NCBI Taxonomy" id="1622073"/>
    <lineage>
        <taxon>Bacteria</taxon>
        <taxon>Bacillati</taxon>
        <taxon>Bacillota</taxon>
        <taxon>Clostridia</taxon>
        <taxon>Eubacteriales</taxon>
        <taxon>Clostridiaceae</taxon>
        <taxon>Clostridium</taxon>
    </lineage>
</organism>
<dbReference type="Proteomes" id="UP000473885">
    <property type="component" value="Unassembled WGS sequence"/>
</dbReference>
<dbReference type="SUPFAM" id="SSF103481">
    <property type="entry name" value="Multidrug resistance efflux transporter EmrE"/>
    <property type="match status" value="2"/>
</dbReference>
<dbReference type="PANTHER" id="PTHR32322">
    <property type="entry name" value="INNER MEMBRANE TRANSPORTER"/>
    <property type="match status" value="1"/>
</dbReference>
<evidence type="ECO:0000256" key="6">
    <source>
        <dbReference type="ARBA" id="ARBA00023136"/>
    </source>
</evidence>
<evidence type="ECO:0000313" key="10">
    <source>
        <dbReference type="Proteomes" id="UP000473885"/>
    </source>
</evidence>
<dbReference type="EMBL" id="SXDP01000002">
    <property type="protein sequence ID" value="NEZ46472.1"/>
    <property type="molecule type" value="Genomic_DNA"/>
</dbReference>
<feature type="transmembrane region" description="Helical" evidence="7">
    <location>
        <begin position="100"/>
        <end position="122"/>
    </location>
</feature>
<feature type="transmembrane region" description="Helical" evidence="7">
    <location>
        <begin position="42"/>
        <end position="60"/>
    </location>
</feature>
<dbReference type="InterPro" id="IPR000620">
    <property type="entry name" value="EamA_dom"/>
</dbReference>
<accession>A0A6M0R8A7</accession>
<dbReference type="InterPro" id="IPR050638">
    <property type="entry name" value="AA-Vitamin_Transporters"/>
</dbReference>
<keyword evidence="6 7" id="KW-0472">Membrane</keyword>
<feature type="domain" description="EamA" evidence="8">
    <location>
        <begin position="10"/>
        <end position="144"/>
    </location>
</feature>
<evidence type="ECO:0000256" key="1">
    <source>
        <dbReference type="ARBA" id="ARBA00004651"/>
    </source>
</evidence>
<gene>
    <name evidence="9" type="ORF">FDF74_04485</name>
</gene>
<evidence type="ECO:0000259" key="8">
    <source>
        <dbReference type="Pfam" id="PF00892"/>
    </source>
</evidence>
<dbReference type="Gene3D" id="1.10.3730.20">
    <property type="match status" value="1"/>
</dbReference>
<evidence type="ECO:0000256" key="3">
    <source>
        <dbReference type="ARBA" id="ARBA00022475"/>
    </source>
</evidence>
<sequence length="304" mass="34160">MIKTKDDKTIGFLLVFLASICWGCTGIPTKNLANLGFDNYTISFFRSAPAAIFYLLYCLIKNPNWLKVDFKGILFFIFYGVFVLSGCLLSFNIAINSLSIALGTMFLYTAQIWVVILSYFMFKEKFTFNKVFAMILIFIGSSMMCGIFSGTNFSLNTKGVIWGIISGFTFALQIILAKVSNDKYHPNTLLTYSFIFGTLVLIPFMNMQNNIIILSKTYNISFILKNIAFGFVTTIIANSSYVKSVQYIEASIASMVSSSELIIASVVGFIIFGETLSKTQIFGMIFILFSIVLLQLKKYNKKLE</sequence>
<keyword evidence="10" id="KW-1185">Reference proteome</keyword>
<evidence type="ECO:0000256" key="4">
    <source>
        <dbReference type="ARBA" id="ARBA00022692"/>
    </source>
</evidence>
<reference evidence="9 10" key="1">
    <citation type="submission" date="2019-04" db="EMBL/GenBank/DDBJ databases">
        <title>Genome sequencing of Clostridium botulinum Groups I-IV and Clostridium butyricum.</title>
        <authorList>
            <person name="Brunt J."/>
            <person name="Van Vliet A.H.M."/>
            <person name="Stringer S.C."/>
            <person name="Carter A.T."/>
            <person name="Peck M.W."/>
        </authorList>
    </citation>
    <scope>NUCLEOTIDE SEQUENCE [LARGE SCALE GENOMIC DNA]</scope>
    <source>
        <strain evidence="9 10">IFR 18/094</strain>
    </source>
</reference>
<evidence type="ECO:0000256" key="7">
    <source>
        <dbReference type="SAM" id="Phobius"/>
    </source>
</evidence>
<evidence type="ECO:0000313" key="9">
    <source>
        <dbReference type="EMBL" id="NEZ46472.1"/>
    </source>
</evidence>
<comment type="similarity">
    <text evidence="2">Belongs to the EamA transporter family.</text>
</comment>
<keyword evidence="4 7" id="KW-0812">Transmembrane</keyword>
<comment type="subcellular location">
    <subcellularLocation>
        <location evidence="1">Cell membrane</location>
        <topology evidence="1">Multi-pass membrane protein</topology>
    </subcellularLocation>
</comment>
<feature type="transmembrane region" description="Helical" evidence="7">
    <location>
        <begin position="131"/>
        <end position="153"/>
    </location>
</feature>
<evidence type="ECO:0000256" key="2">
    <source>
        <dbReference type="ARBA" id="ARBA00007362"/>
    </source>
</evidence>
<dbReference type="AlphaFoldDB" id="A0A6M0R8A7"/>
<feature type="transmembrane region" description="Helical" evidence="7">
    <location>
        <begin position="189"/>
        <end position="206"/>
    </location>
</feature>
<keyword evidence="3" id="KW-1003">Cell membrane</keyword>
<feature type="transmembrane region" description="Helical" evidence="7">
    <location>
        <begin position="72"/>
        <end position="94"/>
    </location>
</feature>
<protein>
    <submittedName>
        <fullName evidence="9">EamA family transporter</fullName>
    </submittedName>
</protein>
<dbReference type="InterPro" id="IPR037185">
    <property type="entry name" value="EmrE-like"/>
</dbReference>
<dbReference type="GO" id="GO:0005886">
    <property type="term" value="C:plasma membrane"/>
    <property type="evidence" value="ECO:0007669"/>
    <property type="project" value="UniProtKB-SubCell"/>
</dbReference>
<feature type="domain" description="EamA" evidence="8">
    <location>
        <begin position="158"/>
        <end position="294"/>
    </location>
</feature>
<feature type="transmembrane region" description="Helical" evidence="7">
    <location>
        <begin position="218"/>
        <end position="238"/>
    </location>
</feature>